<reference evidence="1" key="1">
    <citation type="submission" date="2020-04" db="EMBL/GenBank/DDBJ databases">
        <authorList>
            <person name="Chiriac C."/>
            <person name="Salcher M."/>
            <person name="Ghai R."/>
            <person name="Kavagutti S V."/>
        </authorList>
    </citation>
    <scope>NUCLEOTIDE SEQUENCE</scope>
</reference>
<evidence type="ECO:0000313" key="1">
    <source>
        <dbReference type="EMBL" id="CAB4128157.1"/>
    </source>
</evidence>
<organism evidence="1">
    <name type="scientific">uncultured Caudovirales phage</name>
    <dbReference type="NCBI Taxonomy" id="2100421"/>
    <lineage>
        <taxon>Viruses</taxon>
        <taxon>Duplodnaviria</taxon>
        <taxon>Heunggongvirae</taxon>
        <taxon>Uroviricota</taxon>
        <taxon>Caudoviricetes</taxon>
        <taxon>Peduoviridae</taxon>
        <taxon>Maltschvirus</taxon>
        <taxon>Maltschvirus maltsch</taxon>
    </lineage>
</organism>
<accession>A0A6J5L4I8</accession>
<protein>
    <submittedName>
        <fullName evidence="1">Uncharacterized protein</fullName>
    </submittedName>
</protein>
<sequence length="54" mass="6410">MNLDRTFCASPDCKNECGRKMSEELNKCFKDNPWYPVSYAYFCGEPKLKEHNRD</sequence>
<name>A0A6J5L4I8_9CAUD</name>
<gene>
    <name evidence="1" type="ORF">UFOVP100_13</name>
</gene>
<proteinExistence type="predicted"/>
<dbReference type="EMBL" id="LR796229">
    <property type="protein sequence ID" value="CAB4128157.1"/>
    <property type="molecule type" value="Genomic_DNA"/>
</dbReference>